<dbReference type="SMART" id="SM00091">
    <property type="entry name" value="PAS"/>
    <property type="match status" value="3"/>
</dbReference>
<feature type="domain" description="PAS" evidence="6">
    <location>
        <begin position="194"/>
        <end position="235"/>
    </location>
</feature>
<dbReference type="SUPFAM" id="SSF55785">
    <property type="entry name" value="PYP-like sensor domain (PAS domain)"/>
    <property type="match status" value="4"/>
</dbReference>
<dbReference type="Gene3D" id="3.30.450.20">
    <property type="entry name" value="PAS domain"/>
    <property type="match status" value="4"/>
</dbReference>
<evidence type="ECO:0000256" key="5">
    <source>
        <dbReference type="ARBA" id="ARBA00022777"/>
    </source>
</evidence>
<feature type="domain" description="PAC" evidence="7">
    <location>
        <begin position="266"/>
        <end position="316"/>
    </location>
</feature>
<name>A0A0F8XWC5_9ZZZZ</name>
<comment type="catalytic activity">
    <reaction evidence="1">
        <text>ATP + protein L-histidine = ADP + protein N-phospho-L-histidine.</text>
        <dbReference type="EC" id="2.7.13.3"/>
    </reaction>
</comment>
<dbReference type="GO" id="GO:0004673">
    <property type="term" value="F:protein histidine kinase activity"/>
    <property type="evidence" value="ECO:0007669"/>
    <property type="project" value="UniProtKB-EC"/>
</dbReference>
<proteinExistence type="predicted"/>
<evidence type="ECO:0000256" key="4">
    <source>
        <dbReference type="ARBA" id="ARBA00022679"/>
    </source>
</evidence>
<evidence type="ECO:0000256" key="3">
    <source>
        <dbReference type="ARBA" id="ARBA00022553"/>
    </source>
</evidence>
<evidence type="ECO:0000256" key="2">
    <source>
        <dbReference type="ARBA" id="ARBA00012438"/>
    </source>
</evidence>
<dbReference type="EC" id="2.7.13.3" evidence="2"/>
<dbReference type="InterPro" id="IPR000014">
    <property type="entry name" value="PAS"/>
</dbReference>
<dbReference type="InterPro" id="IPR035965">
    <property type="entry name" value="PAS-like_dom_sf"/>
</dbReference>
<dbReference type="CDD" id="cd00130">
    <property type="entry name" value="PAS"/>
    <property type="match status" value="4"/>
</dbReference>
<dbReference type="PROSITE" id="PS50113">
    <property type="entry name" value="PAC"/>
    <property type="match status" value="3"/>
</dbReference>
<dbReference type="PROSITE" id="PS50112">
    <property type="entry name" value="PAS"/>
    <property type="match status" value="3"/>
</dbReference>
<evidence type="ECO:0000313" key="8">
    <source>
        <dbReference type="EMBL" id="KKK65565.1"/>
    </source>
</evidence>
<dbReference type="PANTHER" id="PTHR43304:SF1">
    <property type="entry name" value="PAC DOMAIN-CONTAINING PROTEIN"/>
    <property type="match status" value="1"/>
</dbReference>
<evidence type="ECO:0000259" key="7">
    <source>
        <dbReference type="PROSITE" id="PS50113"/>
    </source>
</evidence>
<dbReference type="Pfam" id="PF13426">
    <property type="entry name" value="PAS_9"/>
    <property type="match status" value="2"/>
</dbReference>
<dbReference type="InterPro" id="IPR013767">
    <property type="entry name" value="PAS_fold"/>
</dbReference>
<dbReference type="EMBL" id="LAZR01060493">
    <property type="protein sequence ID" value="KKK65565.1"/>
    <property type="molecule type" value="Genomic_DNA"/>
</dbReference>
<keyword evidence="4" id="KW-0808">Transferase</keyword>
<reference evidence="8" key="1">
    <citation type="journal article" date="2015" name="Nature">
        <title>Complex archaea that bridge the gap between prokaryotes and eukaryotes.</title>
        <authorList>
            <person name="Spang A."/>
            <person name="Saw J.H."/>
            <person name="Jorgensen S.L."/>
            <person name="Zaremba-Niedzwiedzka K."/>
            <person name="Martijn J."/>
            <person name="Lind A.E."/>
            <person name="van Eijk R."/>
            <person name="Schleper C."/>
            <person name="Guy L."/>
            <person name="Ettema T.J."/>
        </authorList>
    </citation>
    <scope>NUCLEOTIDE SEQUENCE</scope>
</reference>
<feature type="domain" description="PAS" evidence="6">
    <location>
        <begin position="68"/>
        <end position="123"/>
    </location>
</feature>
<dbReference type="InterPro" id="IPR001610">
    <property type="entry name" value="PAC"/>
</dbReference>
<protein>
    <recommendedName>
        <fullName evidence="2">histidine kinase</fullName>
        <ecNumber evidence="2">2.7.13.3</ecNumber>
    </recommendedName>
</protein>
<organism evidence="8">
    <name type="scientific">marine sediment metagenome</name>
    <dbReference type="NCBI Taxonomy" id="412755"/>
    <lineage>
        <taxon>unclassified sequences</taxon>
        <taxon>metagenomes</taxon>
        <taxon>ecological metagenomes</taxon>
    </lineage>
</organism>
<dbReference type="AlphaFoldDB" id="A0A0F8XWC5"/>
<dbReference type="Pfam" id="PF00989">
    <property type="entry name" value="PAS"/>
    <property type="match status" value="1"/>
</dbReference>
<dbReference type="NCBIfam" id="TIGR00229">
    <property type="entry name" value="sensory_box"/>
    <property type="match status" value="4"/>
</dbReference>
<dbReference type="PANTHER" id="PTHR43304">
    <property type="entry name" value="PHYTOCHROME-LIKE PROTEIN CPH1"/>
    <property type="match status" value="1"/>
</dbReference>
<feature type="domain" description="PAC" evidence="7">
    <location>
        <begin position="8"/>
        <end position="60"/>
    </location>
</feature>
<feature type="non-terminal residue" evidence="8">
    <location>
        <position position="1"/>
    </location>
</feature>
<gene>
    <name evidence="8" type="ORF">LCGC14_2972860</name>
</gene>
<dbReference type="InterPro" id="IPR052162">
    <property type="entry name" value="Sensor_kinase/Photoreceptor"/>
</dbReference>
<dbReference type="InterPro" id="IPR000700">
    <property type="entry name" value="PAS-assoc_C"/>
</dbReference>
<keyword evidence="5" id="KW-0418">Kinase</keyword>
<sequence length="371" mass="42818">LDDTIQTFSMEKRYICKDNSVVWVNLTGSLVRKLSGEPKYFIAVIEDINEKKLAEQKLIISEEKYKDLSKEMEMILDHLPGPVFYKDAQNHFLRVNKFLAEAHNLSKEELRGKSLFELYSEPEAQAYWDDDLEVIKGGKPKLNIVEPWDTKEGRKWVLTSKIPFVNEEGIITGIIGISNDITEQKKMEDEIRVSERKLKTLMEAVPIGISISNPDGIIYDINSEALRLFGYASKEEMLQTPAKNFYYFEEDRRLFVELLEKNGFVKDFEFLSKRVDGTTIWLSINSATQTIGEELMYINSFQDITERKEKEDELRLHSEIMTNISEGVYLIRIADGIIVYTNPAFEEMFGYNPGEMIDQNVAIVNAPTDKT</sequence>
<dbReference type="InterPro" id="IPR013656">
    <property type="entry name" value="PAS_4"/>
</dbReference>
<dbReference type="GO" id="GO:0006355">
    <property type="term" value="P:regulation of DNA-templated transcription"/>
    <property type="evidence" value="ECO:0007669"/>
    <property type="project" value="InterPro"/>
</dbReference>
<evidence type="ECO:0000259" key="6">
    <source>
        <dbReference type="PROSITE" id="PS50112"/>
    </source>
</evidence>
<feature type="domain" description="PAS" evidence="6">
    <location>
        <begin position="334"/>
        <end position="371"/>
    </location>
</feature>
<evidence type="ECO:0000256" key="1">
    <source>
        <dbReference type="ARBA" id="ARBA00000085"/>
    </source>
</evidence>
<keyword evidence="3" id="KW-0597">Phosphoprotein</keyword>
<dbReference type="Pfam" id="PF08448">
    <property type="entry name" value="PAS_4"/>
    <property type="match status" value="1"/>
</dbReference>
<feature type="non-terminal residue" evidence="8">
    <location>
        <position position="371"/>
    </location>
</feature>
<feature type="domain" description="PAC" evidence="7">
    <location>
        <begin position="138"/>
        <end position="193"/>
    </location>
</feature>
<dbReference type="SMART" id="SM00086">
    <property type="entry name" value="PAC"/>
    <property type="match status" value="3"/>
</dbReference>
<comment type="caution">
    <text evidence="8">The sequence shown here is derived from an EMBL/GenBank/DDBJ whole genome shotgun (WGS) entry which is preliminary data.</text>
</comment>
<accession>A0A0F8XWC5</accession>